<feature type="compositionally biased region" description="Polar residues" evidence="1">
    <location>
        <begin position="1"/>
        <end position="20"/>
    </location>
</feature>
<dbReference type="EMBL" id="LAZR01001283">
    <property type="protein sequence ID" value="KKN47295.1"/>
    <property type="molecule type" value="Genomic_DNA"/>
</dbReference>
<evidence type="ECO:0000313" key="2">
    <source>
        <dbReference type="EMBL" id="KKN47295.1"/>
    </source>
</evidence>
<gene>
    <name evidence="2" type="ORF">LCGC14_0664000</name>
</gene>
<proteinExistence type="predicted"/>
<name>A0A0F9QSS2_9ZZZZ</name>
<sequence>MEAESQDGTTIATDSPSTEVTPWHSDEQREFVENKGWKDGSSAVQSYIDLEKSQGGKVKIPTETSTPEEKSSFYKSIGVPEGPEG</sequence>
<accession>A0A0F9QSS2</accession>
<dbReference type="AlphaFoldDB" id="A0A0F9QSS2"/>
<feature type="region of interest" description="Disordered" evidence="1">
    <location>
        <begin position="1"/>
        <end position="25"/>
    </location>
</feature>
<comment type="caution">
    <text evidence="2">The sequence shown here is derived from an EMBL/GenBank/DDBJ whole genome shotgun (WGS) entry which is preliminary data.</text>
</comment>
<organism evidence="2">
    <name type="scientific">marine sediment metagenome</name>
    <dbReference type="NCBI Taxonomy" id="412755"/>
    <lineage>
        <taxon>unclassified sequences</taxon>
        <taxon>metagenomes</taxon>
        <taxon>ecological metagenomes</taxon>
    </lineage>
</organism>
<evidence type="ECO:0000256" key="1">
    <source>
        <dbReference type="SAM" id="MobiDB-lite"/>
    </source>
</evidence>
<reference evidence="2" key="1">
    <citation type="journal article" date="2015" name="Nature">
        <title>Complex archaea that bridge the gap between prokaryotes and eukaryotes.</title>
        <authorList>
            <person name="Spang A."/>
            <person name="Saw J.H."/>
            <person name="Jorgensen S.L."/>
            <person name="Zaremba-Niedzwiedzka K."/>
            <person name="Martijn J."/>
            <person name="Lind A.E."/>
            <person name="van Eijk R."/>
            <person name="Schleper C."/>
            <person name="Guy L."/>
            <person name="Ettema T.J."/>
        </authorList>
    </citation>
    <scope>NUCLEOTIDE SEQUENCE</scope>
</reference>
<protein>
    <submittedName>
        <fullName evidence="2">Uncharacterized protein</fullName>
    </submittedName>
</protein>
<feature type="non-terminal residue" evidence="2">
    <location>
        <position position="85"/>
    </location>
</feature>
<feature type="region of interest" description="Disordered" evidence="1">
    <location>
        <begin position="49"/>
        <end position="85"/>
    </location>
</feature>